<keyword evidence="7" id="KW-0325">Glycoprotein</keyword>
<dbReference type="InterPro" id="IPR052192">
    <property type="entry name" value="Insect_Ionotropic_Sensory_Rcpt"/>
</dbReference>
<proteinExistence type="predicted"/>
<dbReference type="EMBL" id="JACKWZ010000131">
    <property type="protein sequence ID" value="KAF9414519.1"/>
    <property type="molecule type" value="Genomic_DNA"/>
</dbReference>
<accession>A0A835L3H6</accession>
<organism evidence="10 11">
    <name type="scientific">Spodoptera exigua</name>
    <name type="common">Beet armyworm</name>
    <name type="synonym">Noctua fulgens</name>
    <dbReference type="NCBI Taxonomy" id="7107"/>
    <lineage>
        <taxon>Eukaryota</taxon>
        <taxon>Metazoa</taxon>
        <taxon>Ecdysozoa</taxon>
        <taxon>Arthropoda</taxon>
        <taxon>Hexapoda</taxon>
        <taxon>Insecta</taxon>
        <taxon>Pterygota</taxon>
        <taxon>Neoptera</taxon>
        <taxon>Endopterygota</taxon>
        <taxon>Lepidoptera</taxon>
        <taxon>Glossata</taxon>
        <taxon>Ditrysia</taxon>
        <taxon>Noctuoidea</taxon>
        <taxon>Noctuidae</taxon>
        <taxon>Amphipyrinae</taxon>
        <taxon>Spodoptera</taxon>
    </lineage>
</organism>
<comment type="caution">
    <text evidence="10">The sequence shown here is derived from an EMBL/GenBank/DDBJ whole genome shotgun (WGS) entry which is preliminary data.</text>
</comment>
<dbReference type="Proteomes" id="UP000648187">
    <property type="component" value="Unassembled WGS sequence"/>
</dbReference>
<gene>
    <name evidence="10" type="ORF">HW555_007593</name>
</gene>
<evidence type="ECO:0000256" key="1">
    <source>
        <dbReference type="ARBA" id="ARBA00004651"/>
    </source>
</evidence>
<dbReference type="PANTHER" id="PTHR42643:SF30">
    <property type="entry name" value="IONOTROPIC RECEPTOR 40A-RELATED"/>
    <property type="match status" value="1"/>
</dbReference>
<evidence type="ECO:0000313" key="11">
    <source>
        <dbReference type="Proteomes" id="UP000648187"/>
    </source>
</evidence>
<reference evidence="10" key="1">
    <citation type="submission" date="2020-08" db="EMBL/GenBank/DDBJ databases">
        <title>Spodoptera exigua strain:BAW_Kor-Di-RS1 Genome sequencing and assembly.</title>
        <authorList>
            <person name="Kim J."/>
            <person name="Nam H.Y."/>
            <person name="Kwon M."/>
            <person name="Choi J.H."/>
            <person name="Cho S.R."/>
            <person name="Kim G.-H."/>
        </authorList>
    </citation>
    <scope>NUCLEOTIDE SEQUENCE</scope>
    <source>
        <strain evidence="10">BAW_Kor-Di-RS1</strain>
        <tissue evidence="10">Whole-body</tissue>
    </source>
</reference>
<protein>
    <recommendedName>
        <fullName evidence="9">Putative ionotropic receptor ligand binding domain-containing protein</fullName>
    </recommendedName>
</protein>
<evidence type="ECO:0000256" key="4">
    <source>
        <dbReference type="ARBA" id="ARBA00022989"/>
    </source>
</evidence>
<comment type="subcellular location">
    <subcellularLocation>
        <location evidence="1">Cell membrane</location>
        <topology evidence="1">Multi-pass membrane protein</topology>
    </subcellularLocation>
</comment>
<dbReference type="GO" id="GO:0005886">
    <property type="term" value="C:plasma membrane"/>
    <property type="evidence" value="ECO:0007669"/>
    <property type="project" value="UniProtKB-SubCell"/>
</dbReference>
<keyword evidence="2" id="KW-1003">Cell membrane</keyword>
<name>A0A835L3H6_SPOEX</name>
<sequence length="574" mass="65726">MEPTWNPTARFLITISALKEEELRKVFDVLLKRHVVNVLVINGTEDAHLYTYNPYDNFACGKYYKDIISYGVCLQATNNLYPNKLVTGLRNCTLIATVPQRPPYSEDPSRMPAGAPKTLGVEQHLFIEFGKTEGFNVIFNYEYENDVYSKIASNMKVTGTMSKLQNNKTDAIFGSIPMTSRRSDAFECLYGHLDFHDDLRFFVKSASYVPNWKYVYLEFSPLVWCLLLLVFLSYSTIVILMHPTEDKVDCMLNLLRALFLNSLKMPDRVSVKLLTFVDMNSDDDNILQVIHSSAITPVVARDATTKSLFRHQGYLISAKTAAEFTALFQNLLKDPTWNPYALFLIVVRSLKAEELKKVFDVLLKTHVINVQVMNYTDDPHLYTYNPYDNFACGKYYKDIISYGVCLQATDLYPNKLVTGLRNCTLRTTVPHRIPFAIDPSQPDVDKRLKLGIEQYLFKLIGETEYFKVNFSYNVENVFSPINSNMEASGPMAMLQNNETDVMLGCCVLSEVRADAFTYLNGHLDYHDDFTFCSKECTLYTYMEICLFRIQSYSMEHTIVSIPVVFHNSDLPAPC</sequence>
<evidence type="ECO:0000256" key="7">
    <source>
        <dbReference type="ARBA" id="ARBA00023180"/>
    </source>
</evidence>
<evidence type="ECO:0000259" key="9">
    <source>
        <dbReference type="Pfam" id="PF24061"/>
    </source>
</evidence>
<dbReference type="Gene3D" id="3.40.190.10">
    <property type="entry name" value="Periplasmic binding protein-like II"/>
    <property type="match status" value="1"/>
</dbReference>
<dbReference type="InterPro" id="IPR056198">
    <property type="entry name" value="LBD_receptor"/>
</dbReference>
<keyword evidence="11" id="KW-1185">Reference proteome</keyword>
<dbReference type="PANTHER" id="PTHR42643">
    <property type="entry name" value="IONOTROPIC RECEPTOR 20A-RELATED"/>
    <property type="match status" value="1"/>
</dbReference>
<evidence type="ECO:0000256" key="8">
    <source>
        <dbReference type="SAM" id="Phobius"/>
    </source>
</evidence>
<evidence type="ECO:0000256" key="6">
    <source>
        <dbReference type="ARBA" id="ARBA00023170"/>
    </source>
</evidence>
<keyword evidence="4 8" id="KW-1133">Transmembrane helix</keyword>
<feature type="domain" description="Putative ionotropic receptor ligand binding" evidence="9">
    <location>
        <begin position="320"/>
        <end position="394"/>
    </location>
</feature>
<evidence type="ECO:0000256" key="2">
    <source>
        <dbReference type="ARBA" id="ARBA00022475"/>
    </source>
</evidence>
<keyword evidence="5 8" id="KW-0472">Membrane</keyword>
<evidence type="ECO:0000313" key="10">
    <source>
        <dbReference type="EMBL" id="KAF9414519.1"/>
    </source>
</evidence>
<dbReference type="AlphaFoldDB" id="A0A835L3H6"/>
<keyword evidence="6" id="KW-0675">Receptor</keyword>
<feature type="transmembrane region" description="Helical" evidence="8">
    <location>
        <begin position="222"/>
        <end position="241"/>
    </location>
</feature>
<dbReference type="Pfam" id="PF24061">
    <property type="entry name" value="LBD_receptor"/>
    <property type="match status" value="1"/>
</dbReference>
<evidence type="ECO:0000256" key="3">
    <source>
        <dbReference type="ARBA" id="ARBA00022692"/>
    </source>
</evidence>
<keyword evidence="3 8" id="KW-0812">Transmembrane</keyword>
<evidence type="ECO:0000256" key="5">
    <source>
        <dbReference type="ARBA" id="ARBA00023136"/>
    </source>
</evidence>